<dbReference type="AlphaFoldDB" id="A0A2K8KJR3"/>
<dbReference type="Proteomes" id="UP000231179">
    <property type="component" value="Chromosome"/>
</dbReference>
<keyword evidence="2" id="KW-1185">Reference proteome</keyword>
<gene>
    <name evidence="1" type="ORF">SCLAR_v1c13240</name>
</gene>
<name>A0A2K8KJR3_9MOLU</name>
<dbReference type="EMBL" id="CP024870">
    <property type="protein sequence ID" value="ATX71622.1"/>
    <property type="molecule type" value="Genomic_DNA"/>
</dbReference>
<sequence>MRKILNVLGGLGILALTTNSVVSCNLFEFHATPSENKDDNEKRPWWFPEKVTDQYGLEHSVEEDSIDLWRNYDNYSSMVNSTLGSYLRYTLDWPDHKLIYLENYNDFCEIFNKKNLSEAKEEIISTFDYWNDWHFAGKFITTNFKSNDENLLTEIENTLQNYDDNEYLVVNTIEFNDKDGLLTGLDQSYFYFKKHNNQLWDFFGNSLSGNEPYYYLKTTRNNEKEMFRSWMEKLNRPFIDNLWFYGFVDPVDSYHVITKTK</sequence>
<proteinExistence type="predicted"/>
<evidence type="ECO:0008006" key="3">
    <source>
        <dbReference type="Google" id="ProtNLM"/>
    </source>
</evidence>
<protein>
    <recommendedName>
        <fullName evidence="3">Lipoprotein</fullName>
    </recommendedName>
</protein>
<dbReference type="PROSITE" id="PS51257">
    <property type="entry name" value="PROKAR_LIPOPROTEIN"/>
    <property type="match status" value="1"/>
</dbReference>
<organism evidence="1 2">
    <name type="scientific">Spiroplasma clarkii</name>
    <dbReference type="NCBI Taxonomy" id="2139"/>
    <lineage>
        <taxon>Bacteria</taxon>
        <taxon>Bacillati</taxon>
        <taxon>Mycoplasmatota</taxon>
        <taxon>Mollicutes</taxon>
        <taxon>Entomoplasmatales</taxon>
        <taxon>Spiroplasmataceae</taxon>
        <taxon>Spiroplasma</taxon>
    </lineage>
</organism>
<dbReference type="RefSeq" id="WP_100255150.1">
    <property type="nucleotide sequence ID" value="NZ_CP024870.1"/>
</dbReference>
<evidence type="ECO:0000313" key="2">
    <source>
        <dbReference type="Proteomes" id="UP000231179"/>
    </source>
</evidence>
<evidence type="ECO:0000313" key="1">
    <source>
        <dbReference type="EMBL" id="ATX71622.1"/>
    </source>
</evidence>
<accession>A0A2K8KJR3</accession>
<reference evidence="1 2" key="1">
    <citation type="submission" date="2017-11" db="EMBL/GenBank/DDBJ databases">
        <title>Complete genome sequence of Spiroplasma clarkii CN-5 (DSM 19994).</title>
        <authorList>
            <person name="Tsai Y.-M."/>
            <person name="Chang A."/>
            <person name="Lo W.-S."/>
            <person name="Kuo C.-H."/>
        </authorList>
    </citation>
    <scope>NUCLEOTIDE SEQUENCE [LARGE SCALE GENOMIC DNA]</scope>
    <source>
        <strain evidence="1 2">CN-5</strain>
    </source>
</reference>